<evidence type="ECO:0000256" key="2">
    <source>
        <dbReference type="ARBA" id="ARBA00022475"/>
    </source>
</evidence>
<keyword evidence="4 10" id="KW-0808">Transferase</keyword>
<feature type="transmembrane region" description="Helical" evidence="8">
    <location>
        <begin position="325"/>
        <end position="344"/>
    </location>
</feature>
<reference evidence="10 11" key="1">
    <citation type="journal article" date="2009" name="Stand. Genomic Sci.">
        <title>Complete genome sequence of Pirellula staleyi type strain (ATCC 27377).</title>
        <authorList>
            <person name="Clum A."/>
            <person name="Tindall B.J."/>
            <person name="Sikorski J."/>
            <person name="Ivanova N."/>
            <person name="Mavrommatis K."/>
            <person name="Lucas S."/>
            <person name="Glavina del Rio T."/>
            <person name="Nolan M."/>
            <person name="Chen F."/>
            <person name="Tice H."/>
            <person name="Pitluck S."/>
            <person name="Cheng J.F."/>
            <person name="Chertkov O."/>
            <person name="Brettin T."/>
            <person name="Han C."/>
            <person name="Detter J.C."/>
            <person name="Kuske C."/>
            <person name="Bruce D."/>
            <person name="Goodwin L."/>
            <person name="Ovchinikova G."/>
            <person name="Pati A."/>
            <person name="Mikhailova N."/>
            <person name="Chen A."/>
            <person name="Palaniappan K."/>
            <person name="Land M."/>
            <person name="Hauser L."/>
            <person name="Chang Y.J."/>
            <person name="Jeffries C.D."/>
            <person name="Chain P."/>
            <person name="Rohde M."/>
            <person name="Goker M."/>
            <person name="Bristow J."/>
            <person name="Eisen J.A."/>
            <person name="Markowitz V."/>
            <person name="Hugenholtz P."/>
            <person name="Kyrpides N.C."/>
            <person name="Klenk H.P."/>
            <person name="Lapidus A."/>
        </authorList>
    </citation>
    <scope>NUCLEOTIDE SEQUENCE [LARGE SCALE GENOMIC DNA]</scope>
    <source>
        <strain evidence="11">ATCC 27377 / DSM 6068 / ICPB 4128</strain>
    </source>
</reference>
<keyword evidence="6 8" id="KW-1133">Transmembrane helix</keyword>
<keyword evidence="11" id="KW-1185">Reference proteome</keyword>
<evidence type="ECO:0000313" key="11">
    <source>
        <dbReference type="Proteomes" id="UP000001887"/>
    </source>
</evidence>
<keyword evidence="2" id="KW-1003">Cell membrane</keyword>
<dbReference type="HOGENOM" id="CLU_038808_1_0_0"/>
<evidence type="ECO:0000256" key="6">
    <source>
        <dbReference type="ARBA" id="ARBA00022989"/>
    </source>
</evidence>
<evidence type="ECO:0000256" key="7">
    <source>
        <dbReference type="ARBA" id="ARBA00023136"/>
    </source>
</evidence>
<keyword evidence="5 8" id="KW-0812">Transmembrane</keyword>
<feature type="transmembrane region" description="Helical" evidence="8">
    <location>
        <begin position="380"/>
        <end position="401"/>
    </location>
</feature>
<name>D2R091_PIRSD</name>
<dbReference type="GO" id="GO:0016763">
    <property type="term" value="F:pentosyltransferase activity"/>
    <property type="evidence" value="ECO:0007669"/>
    <property type="project" value="TreeGrafter"/>
</dbReference>
<keyword evidence="3" id="KW-0328">Glycosyltransferase</keyword>
<evidence type="ECO:0000256" key="4">
    <source>
        <dbReference type="ARBA" id="ARBA00022679"/>
    </source>
</evidence>
<dbReference type="KEGG" id="psl:Psta_0062"/>
<dbReference type="STRING" id="530564.Psta_0062"/>
<dbReference type="eggNOG" id="COG1807">
    <property type="taxonomic scope" value="Bacteria"/>
</dbReference>
<feature type="transmembrane region" description="Helical" evidence="8">
    <location>
        <begin position="219"/>
        <end position="238"/>
    </location>
</feature>
<dbReference type="GO" id="GO:0009103">
    <property type="term" value="P:lipopolysaccharide biosynthetic process"/>
    <property type="evidence" value="ECO:0007669"/>
    <property type="project" value="UniProtKB-ARBA"/>
</dbReference>
<protein>
    <submittedName>
        <fullName evidence="10">PMT family 4-amino-4-deoxy-L-arabinose transferase/glycosyltransferase</fullName>
    </submittedName>
</protein>
<dbReference type="PANTHER" id="PTHR33908:SF9">
    <property type="entry name" value="BLL5595 PROTEIN"/>
    <property type="match status" value="1"/>
</dbReference>
<proteinExistence type="predicted"/>
<feature type="transmembrane region" description="Helical" evidence="8">
    <location>
        <begin position="187"/>
        <end position="207"/>
    </location>
</feature>
<dbReference type="GO" id="GO:0005886">
    <property type="term" value="C:plasma membrane"/>
    <property type="evidence" value="ECO:0007669"/>
    <property type="project" value="UniProtKB-SubCell"/>
</dbReference>
<comment type="subcellular location">
    <subcellularLocation>
        <location evidence="1">Cell membrane</location>
        <topology evidence="1">Multi-pass membrane protein</topology>
    </subcellularLocation>
</comment>
<dbReference type="AlphaFoldDB" id="D2R091"/>
<dbReference type="OrthoDB" id="9811222at2"/>
<evidence type="ECO:0000256" key="8">
    <source>
        <dbReference type="SAM" id="Phobius"/>
    </source>
</evidence>
<keyword evidence="7 8" id="KW-0472">Membrane</keyword>
<feature type="transmembrane region" description="Helical" evidence="8">
    <location>
        <begin position="96"/>
        <end position="114"/>
    </location>
</feature>
<feature type="domain" description="Glycosyltransferase RgtA/B/C/D-like" evidence="9">
    <location>
        <begin position="75"/>
        <end position="235"/>
    </location>
</feature>
<evidence type="ECO:0000256" key="1">
    <source>
        <dbReference type="ARBA" id="ARBA00004651"/>
    </source>
</evidence>
<dbReference type="InterPro" id="IPR038731">
    <property type="entry name" value="RgtA/B/C-like"/>
</dbReference>
<dbReference type="Proteomes" id="UP000001887">
    <property type="component" value="Chromosome"/>
</dbReference>
<accession>D2R091</accession>
<feature type="transmembrane region" description="Helical" evidence="8">
    <location>
        <begin position="272"/>
        <end position="291"/>
    </location>
</feature>
<dbReference type="InterPro" id="IPR050297">
    <property type="entry name" value="LipidA_mod_glycosyltrf_83"/>
</dbReference>
<dbReference type="EMBL" id="CP001848">
    <property type="protein sequence ID" value="ADB14759.1"/>
    <property type="molecule type" value="Genomic_DNA"/>
</dbReference>
<evidence type="ECO:0000256" key="3">
    <source>
        <dbReference type="ARBA" id="ARBA00022676"/>
    </source>
</evidence>
<gene>
    <name evidence="10" type="ordered locus">Psta_0062</name>
</gene>
<evidence type="ECO:0000256" key="5">
    <source>
        <dbReference type="ARBA" id="ARBA00022692"/>
    </source>
</evidence>
<feature type="transmembrane region" description="Helical" evidence="8">
    <location>
        <begin position="350"/>
        <end position="368"/>
    </location>
</feature>
<dbReference type="Pfam" id="PF13231">
    <property type="entry name" value="PMT_2"/>
    <property type="match status" value="1"/>
</dbReference>
<evidence type="ECO:0000259" key="9">
    <source>
        <dbReference type="Pfam" id="PF13231"/>
    </source>
</evidence>
<organism evidence="10 11">
    <name type="scientific">Pirellula staleyi (strain ATCC 27377 / DSM 6068 / ICPB 4128)</name>
    <name type="common">Pirella staleyi</name>
    <dbReference type="NCBI Taxonomy" id="530564"/>
    <lineage>
        <taxon>Bacteria</taxon>
        <taxon>Pseudomonadati</taxon>
        <taxon>Planctomycetota</taxon>
        <taxon>Planctomycetia</taxon>
        <taxon>Pirellulales</taxon>
        <taxon>Pirellulaceae</taxon>
        <taxon>Pirellula</taxon>
    </lineage>
</organism>
<sequence>MSVRAASNDVMEIASQTHLLGAEEERAITTRLFWCFAALHVVAWTVLATLTQPNPTLDIMEMLSWGAHLEWGYYKHPPMPAWIARGLNELFGDVSWPIYFVAQLLTMTSIWAAWRMGREILKPWPALAGAMLLEASHYYNFTTTDLNHTITCRPFWALSVLTMYFALTRRNTGYWLLLGVWLGLGMLSKYYMAVLVVSMLGFAIAHVKTRSLLRTSGPYLTAIVALAIFAPHVGWMVATDFMTIDYIFDRGDVDSHWSNHVERPFRFILEQFPAFGPMLLLAVPITTWTWWRSRVQLASAASETPLPAAVRDDLPVEQIRFAQQYLIAVVLLPMAIYFLASAITGVSIRSMWGGPLMTFVGVAWLALVSRLASAQACQRVMVSAVAMGCLFLLAATVRNTFAPVMHGRPTRVHFPGEAISQQVLDRYHEAFGCQPAVIAGEWWTAGNVAHFAEQPYTVYGDLDSEIAPWSSDEELATRGGVIVWDEALRKREHSSKIRRPFPTVEEMQQRFPHAIVLPKLEVATHAIGEVPPVQIGFIMVPPAAATAAASSATAAKKSHTTSVR</sequence>
<feature type="transmembrane region" description="Helical" evidence="8">
    <location>
        <begin position="32"/>
        <end position="50"/>
    </location>
</feature>
<feature type="transmembrane region" description="Helical" evidence="8">
    <location>
        <begin position="150"/>
        <end position="167"/>
    </location>
</feature>
<evidence type="ECO:0000313" key="10">
    <source>
        <dbReference type="EMBL" id="ADB14759.1"/>
    </source>
</evidence>
<dbReference type="PANTHER" id="PTHR33908">
    <property type="entry name" value="MANNOSYLTRANSFERASE YKCB-RELATED"/>
    <property type="match status" value="1"/>
</dbReference>